<evidence type="ECO:0000313" key="1">
    <source>
        <dbReference type="EMBL" id="KAJ8926534.1"/>
    </source>
</evidence>
<accession>A0AAV8WIW7</accession>
<dbReference type="Proteomes" id="UP001162156">
    <property type="component" value="Unassembled WGS sequence"/>
</dbReference>
<dbReference type="EMBL" id="JANEYF010005866">
    <property type="protein sequence ID" value="KAJ8926534.1"/>
    <property type="molecule type" value="Genomic_DNA"/>
</dbReference>
<reference evidence="1" key="1">
    <citation type="journal article" date="2023" name="Insect Mol. Biol.">
        <title>Genome sequencing provides insights into the evolution of gene families encoding plant cell wall-degrading enzymes in longhorned beetles.</title>
        <authorList>
            <person name="Shin N.R."/>
            <person name="Okamura Y."/>
            <person name="Kirsch R."/>
            <person name="Pauchet Y."/>
        </authorList>
    </citation>
    <scope>NUCLEOTIDE SEQUENCE</scope>
    <source>
        <strain evidence="1">RBIC_L_NR</strain>
    </source>
</reference>
<protein>
    <submittedName>
        <fullName evidence="1">Uncharacterized protein</fullName>
    </submittedName>
</protein>
<proteinExistence type="predicted"/>
<evidence type="ECO:0000313" key="2">
    <source>
        <dbReference type="Proteomes" id="UP001162156"/>
    </source>
</evidence>
<dbReference type="AlphaFoldDB" id="A0AAV8WIW7"/>
<comment type="caution">
    <text evidence="1">The sequence shown here is derived from an EMBL/GenBank/DDBJ whole genome shotgun (WGS) entry which is preliminary data.</text>
</comment>
<gene>
    <name evidence="1" type="ORF">NQ314_021088</name>
</gene>
<keyword evidence="2" id="KW-1185">Reference proteome</keyword>
<organism evidence="1 2">
    <name type="scientific">Rhamnusium bicolor</name>
    <dbReference type="NCBI Taxonomy" id="1586634"/>
    <lineage>
        <taxon>Eukaryota</taxon>
        <taxon>Metazoa</taxon>
        <taxon>Ecdysozoa</taxon>
        <taxon>Arthropoda</taxon>
        <taxon>Hexapoda</taxon>
        <taxon>Insecta</taxon>
        <taxon>Pterygota</taxon>
        <taxon>Neoptera</taxon>
        <taxon>Endopterygota</taxon>
        <taxon>Coleoptera</taxon>
        <taxon>Polyphaga</taxon>
        <taxon>Cucujiformia</taxon>
        <taxon>Chrysomeloidea</taxon>
        <taxon>Cerambycidae</taxon>
        <taxon>Lepturinae</taxon>
        <taxon>Rhagiini</taxon>
        <taxon>Rhamnusium</taxon>
    </lineage>
</organism>
<sequence length="168" mass="19892">MGVCQQHLDENGMLIRQLMAGLRFVNRLYVIKGPQLLAFLQELRTVNNTEKWKYHDINKFTDEEFKYMCPTSKDQFRELYDYCEPVPREGGHDYVFKKDLLVFLCKLKQGLSNNFLTVIFDYSSRQSTSYVIAKVRKSLMQRFVPKNIGLQSITCQQYIEQYVTDFVN</sequence>
<name>A0AAV8WIW7_9CUCU</name>